<dbReference type="EMBL" id="HBUE01064356">
    <property type="protein sequence ID" value="CAG6470017.1"/>
    <property type="molecule type" value="Transcribed_RNA"/>
</dbReference>
<dbReference type="EMBL" id="HBUE01064358">
    <property type="protein sequence ID" value="CAG6470021.1"/>
    <property type="molecule type" value="Transcribed_RNA"/>
</dbReference>
<evidence type="ECO:0000313" key="2">
    <source>
        <dbReference type="EMBL" id="CAG6470021.1"/>
    </source>
</evidence>
<dbReference type="AlphaFoldDB" id="A0A8D8FFY8"/>
<reference evidence="2" key="1">
    <citation type="submission" date="2021-05" db="EMBL/GenBank/DDBJ databases">
        <authorList>
            <person name="Alioto T."/>
            <person name="Alioto T."/>
            <person name="Gomez Garrido J."/>
        </authorList>
    </citation>
    <scope>NUCLEOTIDE SEQUENCE</scope>
</reference>
<organism evidence="2">
    <name type="scientific">Culex pipiens</name>
    <name type="common">House mosquito</name>
    <dbReference type="NCBI Taxonomy" id="7175"/>
    <lineage>
        <taxon>Eukaryota</taxon>
        <taxon>Metazoa</taxon>
        <taxon>Ecdysozoa</taxon>
        <taxon>Arthropoda</taxon>
        <taxon>Hexapoda</taxon>
        <taxon>Insecta</taxon>
        <taxon>Pterygota</taxon>
        <taxon>Neoptera</taxon>
        <taxon>Endopterygota</taxon>
        <taxon>Diptera</taxon>
        <taxon>Nematocera</taxon>
        <taxon>Culicoidea</taxon>
        <taxon>Culicidae</taxon>
        <taxon>Culicinae</taxon>
        <taxon>Culicini</taxon>
        <taxon>Culex</taxon>
        <taxon>Culex</taxon>
    </lineage>
</organism>
<accession>A0A8D8FFY8</accession>
<feature type="region of interest" description="Disordered" evidence="1">
    <location>
        <begin position="55"/>
        <end position="75"/>
    </location>
</feature>
<protein>
    <submittedName>
        <fullName evidence="2">(northern house mosquito) hypothetical protein</fullName>
    </submittedName>
</protein>
<evidence type="ECO:0000256" key="1">
    <source>
        <dbReference type="SAM" id="MobiDB-lite"/>
    </source>
</evidence>
<feature type="region of interest" description="Disordered" evidence="1">
    <location>
        <begin position="122"/>
        <end position="146"/>
    </location>
</feature>
<feature type="compositionally biased region" description="Basic residues" evidence="1">
    <location>
        <begin position="134"/>
        <end position="146"/>
    </location>
</feature>
<name>A0A8D8FFY8_CULPI</name>
<sequence>MNASLTSFFSCGGGTDYYGKWRLILVPFADVYAQSSSRRHLRVPLQGGRVGRAEGFLRPEAPGAGADSEPARHQDDAVAQVEELCQGAVCVASLLLVPDERGHRVSALVPAPAPGDCSVDAEAGGPFGAPARPWCRRSRRTPRRSR</sequence>
<proteinExistence type="predicted"/>